<proteinExistence type="predicted"/>
<feature type="region of interest" description="Disordered" evidence="1">
    <location>
        <begin position="644"/>
        <end position="738"/>
    </location>
</feature>
<dbReference type="Proteomes" id="UP001163046">
    <property type="component" value="Unassembled WGS sequence"/>
</dbReference>
<evidence type="ECO:0000313" key="3">
    <source>
        <dbReference type="Proteomes" id="UP001163046"/>
    </source>
</evidence>
<dbReference type="InterPro" id="IPR027417">
    <property type="entry name" value="P-loop_NTPase"/>
</dbReference>
<evidence type="ECO:0000313" key="2">
    <source>
        <dbReference type="EMBL" id="KAJ7386051.1"/>
    </source>
</evidence>
<keyword evidence="3" id="KW-1185">Reference proteome</keyword>
<name>A0A9X0D4B0_9CNID</name>
<evidence type="ECO:0000256" key="1">
    <source>
        <dbReference type="SAM" id="MobiDB-lite"/>
    </source>
</evidence>
<dbReference type="Pfam" id="PF13604">
    <property type="entry name" value="AAA_30"/>
    <property type="match status" value="1"/>
</dbReference>
<accession>A0A9X0D4B0</accession>
<dbReference type="SUPFAM" id="SSF52540">
    <property type="entry name" value="P-loop containing nucleoside triphosphate hydrolases"/>
    <property type="match status" value="1"/>
</dbReference>
<dbReference type="OrthoDB" id="272985at2759"/>
<gene>
    <name evidence="2" type="ORF">OS493_012385</name>
</gene>
<feature type="compositionally biased region" description="Basic residues" evidence="1">
    <location>
        <begin position="724"/>
        <end position="738"/>
    </location>
</feature>
<sequence length="738" mass="84610">MQLNDHTKTPAKKYKEGTTTLVGTKVRSMFSDHFFFQDLVLHHPHRSLEKLLHPNDDELPPPIRHFAAAWLYRSEMWTDMDKVRQHFSLLGNKDEYIETVIEHVKSRTDFLHLWQRKVVGSIGVFDKRDDQETNLTLEQERVLCMTRSPLAERSRFYEDIPELNTAYESDVDSDEDNAANDLQTETVATTGIDWRKFVYIDGKPGTGKSFAVCKAIDYGLEKNYNVTVGTPTGFLASTYRGRFTELEFNADTIHGLFKYPVNQKDKPQINWALAQTDLLVIDELSMVPVKIFMHVIDTIQQLHIRPVVLLCGDGQQQQPIQTVNNRTEHTISIIHHPKFKNVCTTVHFLTQHRCEDKNYAEILDTIRYYKPNQLLLNQLEENRIIFDKTDIEDKDLHTVLIRHPEAAILTVSRNAASRVNQVALDKLFDDHQQLGEIPYDGPQGRGPIYKGMKGFMVPYGKPKELTDSKILDTLTTWNCEWLMRPKIAMSEMADTFNSCNQVLQELNGEIDVNAIINHFQEVNNAVKIFNTKETKDEKPTVDELVEACVLILDQGTEIEAMVEKMEQFGQAMYLMANHMRVSQTLLNNPEVFASKSQNAESLDRDFKHNPCGKTMREYLSRTIVGTQTSKTNLTARKNLLQDFTDITGSTTSPEKRRRKRLPSSSEEDSEERVVSPKKSPSKTTPSKSKHLPKMTNDASLSSDEEVQTAGKTSDREETPETPSKSKKDKKKKKKKDKQ</sequence>
<dbReference type="Gene3D" id="3.40.50.300">
    <property type="entry name" value="P-loop containing nucleotide triphosphate hydrolases"/>
    <property type="match status" value="1"/>
</dbReference>
<comment type="caution">
    <text evidence="2">The sequence shown here is derived from an EMBL/GenBank/DDBJ whole genome shotgun (WGS) entry which is preliminary data.</text>
</comment>
<organism evidence="2 3">
    <name type="scientific">Desmophyllum pertusum</name>
    <dbReference type="NCBI Taxonomy" id="174260"/>
    <lineage>
        <taxon>Eukaryota</taxon>
        <taxon>Metazoa</taxon>
        <taxon>Cnidaria</taxon>
        <taxon>Anthozoa</taxon>
        <taxon>Hexacorallia</taxon>
        <taxon>Scleractinia</taxon>
        <taxon>Caryophylliina</taxon>
        <taxon>Caryophylliidae</taxon>
        <taxon>Desmophyllum</taxon>
    </lineage>
</organism>
<dbReference type="AlphaFoldDB" id="A0A9X0D4B0"/>
<protein>
    <submittedName>
        <fullName evidence="2">Uncharacterized protein</fullName>
    </submittedName>
</protein>
<reference evidence="2" key="1">
    <citation type="submission" date="2023-01" db="EMBL/GenBank/DDBJ databases">
        <title>Genome assembly of the deep-sea coral Lophelia pertusa.</title>
        <authorList>
            <person name="Herrera S."/>
            <person name="Cordes E."/>
        </authorList>
    </citation>
    <scope>NUCLEOTIDE SEQUENCE</scope>
    <source>
        <strain evidence="2">USNM1676648</strain>
        <tissue evidence="2">Polyp</tissue>
    </source>
</reference>
<feature type="compositionally biased region" description="Low complexity" evidence="1">
    <location>
        <begin position="676"/>
        <end position="686"/>
    </location>
</feature>
<dbReference type="EMBL" id="MU825878">
    <property type="protein sequence ID" value="KAJ7386051.1"/>
    <property type="molecule type" value="Genomic_DNA"/>
</dbReference>